<feature type="transmembrane region" description="Helical" evidence="4">
    <location>
        <begin position="16"/>
        <end position="37"/>
    </location>
</feature>
<evidence type="ECO:0000259" key="5">
    <source>
        <dbReference type="Pfam" id="PF13473"/>
    </source>
</evidence>
<dbReference type="PANTHER" id="PTHR38439:SF3">
    <property type="entry name" value="COPPER-RESISTANT CUPROPROTEIN COPI"/>
    <property type="match status" value="1"/>
</dbReference>
<gene>
    <name evidence="6" type="ORF">DET59_10480</name>
</gene>
<feature type="transmembrane region" description="Helical" evidence="4">
    <location>
        <begin position="131"/>
        <end position="153"/>
    </location>
</feature>
<dbReference type="GO" id="GO:0046872">
    <property type="term" value="F:metal ion binding"/>
    <property type="evidence" value="ECO:0007669"/>
    <property type="project" value="UniProtKB-KW"/>
</dbReference>
<evidence type="ECO:0000313" key="7">
    <source>
        <dbReference type="Proteomes" id="UP000252118"/>
    </source>
</evidence>
<dbReference type="Pfam" id="PF13473">
    <property type="entry name" value="Cupredoxin_1"/>
    <property type="match status" value="1"/>
</dbReference>
<dbReference type="InterPro" id="IPR028096">
    <property type="entry name" value="EfeO_Cupredoxin"/>
</dbReference>
<dbReference type="Gene3D" id="2.60.40.420">
    <property type="entry name" value="Cupredoxins - blue copper proteins"/>
    <property type="match status" value="1"/>
</dbReference>
<feature type="transmembrane region" description="Helical" evidence="4">
    <location>
        <begin position="97"/>
        <end position="119"/>
    </location>
</feature>
<dbReference type="EMBL" id="QNRJ01000004">
    <property type="protein sequence ID" value="RBP05363.1"/>
    <property type="molecule type" value="Genomic_DNA"/>
</dbReference>
<sequence length="294" mass="32356">MIIGKILKEQLHSMSYMMISMYTGMSFGLTLGVMFGSQYQGDLFYSTLLSIGIGGIAGLLIGIIHSPLSSIEGLMAGLMGGMMGAMLGEMISFKESIMILKILSGLSLCSIFLFFIFPRTKPEQDLITKKWLFKPLAVFITIFAFFFSGELLFKSTASPHSESTKEQTEHQSHPDHNGSNQTQDIHTINIIASEMRYLSSTITVVKDTPARIVLQNDDQVEHDIEIKGITANAPNSNGGHAHHSSISNESFHLHAQANSSNQLEFLPTEKGVYEFFCTVPGHKERGMTGLLIVT</sequence>
<accession>A0A366ESI2</accession>
<keyword evidence="1" id="KW-0479">Metal-binding</keyword>
<organism evidence="6 7">
    <name type="scientific">Rossellomorea aquimaris</name>
    <dbReference type="NCBI Taxonomy" id="189382"/>
    <lineage>
        <taxon>Bacteria</taxon>
        <taxon>Bacillati</taxon>
        <taxon>Bacillota</taxon>
        <taxon>Bacilli</taxon>
        <taxon>Bacillales</taxon>
        <taxon>Bacillaceae</taxon>
        <taxon>Rossellomorea</taxon>
    </lineage>
</organism>
<dbReference type="InterPro" id="IPR050845">
    <property type="entry name" value="Cu-binding_ET"/>
</dbReference>
<evidence type="ECO:0000256" key="3">
    <source>
        <dbReference type="SAM" id="MobiDB-lite"/>
    </source>
</evidence>
<keyword evidence="4" id="KW-1133">Transmembrane helix</keyword>
<evidence type="ECO:0000256" key="4">
    <source>
        <dbReference type="SAM" id="Phobius"/>
    </source>
</evidence>
<keyword evidence="2" id="KW-0186">Copper</keyword>
<feature type="compositionally biased region" description="Basic and acidic residues" evidence="3">
    <location>
        <begin position="162"/>
        <end position="176"/>
    </location>
</feature>
<dbReference type="InterPro" id="IPR033138">
    <property type="entry name" value="Cu_oxidase_CS"/>
</dbReference>
<name>A0A366ESI2_9BACI</name>
<dbReference type="OrthoDB" id="9816061at2"/>
<keyword evidence="4" id="KW-0812">Transmembrane</keyword>
<keyword evidence="4" id="KW-0472">Membrane</keyword>
<dbReference type="Proteomes" id="UP000252118">
    <property type="component" value="Unassembled WGS sequence"/>
</dbReference>
<evidence type="ECO:0000256" key="2">
    <source>
        <dbReference type="ARBA" id="ARBA00023008"/>
    </source>
</evidence>
<evidence type="ECO:0000256" key="1">
    <source>
        <dbReference type="ARBA" id="ARBA00022723"/>
    </source>
</evidence>
<feature type="domain" description="EfeO-type cupredoxin-like" evidence="5">
    <location>
        <begin position="179"/>
        <end position="286"/>
    </location>
</feature>
<dbReference type="PROSITE" id="PS00196">
    <property type="entry name" value="COPPER_BLUE"/>
    <property type="match status" value="1"/>
</dbReference>
<dbReference type="AlphaFoldDB" id="A0A366ESI2"/>
<dbReference type="PROSITE" id="PS00079">
    <property type="entry name" value="MULTICOPPER_OXIDASE1"/>
    <property type="match status" value="1"/>
</dbReference>
<dbReference type="PANTHER" id="PTHR38439">
    <property type="entry name" value="AURACYANIN-B"/>
    <property type="match status" value="1"/>
</dbReference>
<reference evidence="6 7" key="1">
    <citation type="submission" date="2018-06" db="EMBL/GenBank/DDBJ databases">
        <title>Freshwater and sediment microbial communities from various areas in North America, analyzing microbe dynamics in response to fracking.</title>
        <authorList>
            <person name="Lamendella R."/>
        </authorList>
    </citation>
    <scope>NUCLEOTIDE SEQUENCE [LARGE SCALE GENOMIC DNA]</scope>
    <source>
        <strain evidence="6 7">97B</strain>
    </source>
</reference>
<feature type="transmembrane region" description="Helical" evidence="4">
    <location>
        <begin position="43"/>
        <end position="64"/>
    </location>
</feature>
<feature type="region of interest" description="Disordered" evidence="3">
    <location>
        <begin position="158"/>
        <end position="183"/>
    </location>
</feature>
<proteinExistence type="predicted"/>
<dbReference type="InterPro" id="IPR028871">
    <property type="entry name" value="BlueCu_1_BS"/>
</dbReference>
<comment type="caution">
    <text evidence="6">The sequence shown here is derived from an EMBL/GenBank/DDBJ whole genome shotgun (WGS) entry which is preliminary data.</text>
</comment>
<evidence type="ECO:0000313" key="6">
    <source>
        <dbReference type="EMBL" id="RBP05363.1"/>
    </source>
</evidence>
<dbReference type="InterPro" id="IPR008972">
    <property type="entry name" value="Cupredoxin"/>
</dbReference>
<protein>
    <submittedName>
        <fullName evidence="6">Cupredoxin-like protein</fullName>
    </submittedName>
</protein>
<dbReference type="SUPFAM" id="SSF49503">
    <property type="entry name" value="Cupredoxins"/>
    <property type="match status" value="1"/>
</dbReference>